<proteinExistence type="predicted"/>
<comment type="caution">
    <text evidence="1">The sequence shown here is derived from an EMBL/GenBank/DDBJ whole genome shotgun (WGS) entry which is preliminary data.</text>
</comment>
<dbReference type="EMBL" id="JAWDJW010002723">
    <property type="protein sequence ID" value="KAK3077560.1"/>
    <property type="molecule type" value="Genomic_DNA"/>
</dbReference>
<accession>A0ACC3DLI1</accession>
<gene>
    <name evidence="1" type="ORF">LTS18_009905</name>
</gene>
<evidence type="ECO:0000313" key="1">
    <source>
        <dbReference type="EMBL" id="KAK3077560.1"/>
    </source>
</evidence>
<organism evidence="1 2">
    <name type="scientific">Coniosporium uncinatum</name>
    <dbReference type="NCBI Taxonomy" id="93489"/>
    <lineage>
        <taxon>Eukaryota</taxon>
        <taxon>Fungi</taxon>
        <taxon>Dikarya</taxon>
        <taxon>Ascomycota</taxon>
        <taxon>Pezizomycotina</taxon>
        <taxon>Dothideomycetes</taxon>
        <taxon>Dothideomycetes incertae sedis</taxon>
        <taxon>Coniosporium</taxon>
    </lineage>
</organism>
<name>A0ACC3DLI1_9PEZI</name>
<dbReference type="Proteomes" id="UP001186974">
    <property type="component" value="Unassembled WGS sequence"/>
</dbReference>
<feature type="non-terminal residue" evidence="1">
    <location>
        <position position="99"/>
    </location>
</feature>
<keyword evidence="2" id="KW-1185">Reference proteome</keyword>
<reference evidence="1" key="1">
    <citation type="submission" date="2024-09" db="EMBL/GenBank/DDBJ databases">
        <title>Black Yeasts Isolated from many extreme environments.</title>
        <authorList>
            <person name="Coleine C."/>
            <person name="Stajich J.E."/>
            <person name="Selbmann L."/>
        </authorList>
    </citation>
    <scope>NUCLEOTIDE SEQUENCE</scope>
    <source>
        <strain evidence="1">CCFEE 5737</strain>
    </source>
</reference>
<evidence type="ECO:0000313" key="2">
    <source>
        <dbReference type="Proteomes" id="UP001186974"/>
    </source>
</evidence>
<sequence length="99" mass="10542">MAASVAVPSPAEDAKRIQEAQKLAKTDSKSDASKAETIYKDVVSKNPGTSEAAIKNFETALVSLGELYRDGKRVNELADLVLDTRSALSTFAKAKTAKL</sequence>
<protein>
    <submittedName>
        <fullName evidence="1">Uncharacterized protein</fullName>
    </submittedName>
</protein>